<dbReference type="AlphaFoldDB" id="A0A172ZLK6"/>
<evidence type="ECO:0000256" key="2">
    <source>
        <dbReference type="ARBA" id="ARBA00022475"/>
    </source>
</evidence>
<proteinExistence type="inferred from homology"/>
<keyword evidence="6 8" id="KW-0807">Transducer</keyword>
<dbReference type="GO" id="GO:0007165">
    <property type="term" value="P:signal transduction"/>
    <property type="evidence" value="ECO:0007669"/>
    <property type="project" value="UniProtKB-KW"/>
</dbReference>
<keyword evidence="2" id="KW-1003">Cell membrane</keyword>
<dbReference type="SUPFAM" id="SSF58104">
    <property type="entry name" value="Methyl-accepting chemotaxis protein (MCP) signaling domain"/>
    <property type="match status" value="1"/>
</dbReference>
<protein>
    <submittedName>
        <fullName evidence="12">Chemotaxis protein</fullName>
    </submittedName>
</protein>
<dbReference type="PANTHER" id="PTHR32089:SF114">
    <property type="entry name" value="METHYL-ACCEPTING CHEMOTAXIS PROTEIN MCPB"/>
    <property type="match status" value="1"/>
</dbReference>
<organism evidence="12 13">
    <name type="scientific">Paenibacillus bovis</name>
    <dbReference type="NCBI Taxonomy" id="1616788"/>
    <lineage>
        <taxon>Bacteria</taxon>
        <taxon>Bacillati</taxon>
        <taxon>Bacillota</taxon>
        <taxon>Bacilli</taxon>
        <taxon>Bacillales</taxon>
        <taxon>Paenibacillaceae</taxon>
        <taxon>Paenibacillus</taxon>
    </lineage>
</organism>
<evidence type="ECO:0000256" key="3">
    <source>
        <dbReference type="ARBA" id="ARBA00022481"/>
    </source>
</evidence>
<comment type="similarity">
    <text evidence="7">Belongs to the methyl-accepting chemotaxis (MCP) protein family.</text>
</comment>
<evidence type="ECO:0000313" key="13">
    <source>
        <dbReference type="Proteomes" id="UP000078148"/>
    </source>
</evidence>
<comment type="subcellular location">
    <subcellularLocation>
        <location evidence="1">Cell membrane</location>
    </subcellularLocation>
</comment>
<dbReference type="STRING" id="1616788.AR543_22750"/>
<keyword evidence="3" id="KW-0488">Methylation</keyword>
<keyword evidence="13" id="KW-1185">Reference proteome</keyword>
<evidence type="ECO:0000259" key="11">
    <source>
        <dbReference type="PROSITE" id="PS50885"/>
    </source>
</evidence>
<evidence type="ECO:0000256" key="8">
    <source>
        <dbReference type="PROSITE-ProRule" id="PRU00284"/>
    </source>
</evidence>
<feature type="domain" description="Methyl-accepting transducer" evidence="10">
    <location>
        <begin position="303"/>
        <end position="560"/>
    </location>
</feature>
<dbReference type="PROSITE" id="PS50111">
    <property type="entry name" value="CHEMOTAXIS_TRANSDUC_2"/>
    <property type="match status" value="1"/>
</dbReference>
<dbReference type="Proteomes" id="UP000078148">
    <property type="component" value="Chromosome"/>
</dbReference>
<keyword evidence="5 9" id="KW-0472">Membrane</keyword>
<dbReference type="PROSITE" id="PS50885">
    <property type="entry name" value="HAMP"/>
    <property type="match status" value="1"/>
</dbReference>
<dbReference type="InterPro" id="IPR029151">
    <property type="entry name" value="Sensor-like_sf"/>
</dbReference>
<dbReference type="GO" id="GO:0004888">
    <property type="term" value="F:transmembrane signaling receptor activity"/>
    <property type="evidence" value="ECO:0007669"/>
    <property type="project" value="InterPro"/>
</dbReference>
<dbReference type="InterPro" id="IPR004089">
    <property type="entry name" value="MCPsignal_dom"/>
</dbReference>
<dbReference type="KEGG" id="pbv:AR543_22750"/>
<keyword evidence="9" id="KW-1133">Transmembrane helix</keyword>
<dbReference type="SMART" id="SM00283">
    <property type="entry name" value="MA"/>
    <property type="match status" value="1"/>
</dbReference>
<evidence type="ECO:0000256" key="4">
    <source>
        <dbReference type="ARBA" id="ARBA00022500"/>
    </source>
</evidence>
<keyword evidence="4" id="KW-0145">Chemotaxis</keyword>
<evidence type="ECO:0000256" key="6">
    <source>
        <dbReference type="ARBA" id="ARBA00023224"/>
    </source>
</evidence>
<dbReference type="InterPro" id="IPR003660">
    <property type="entry name" value="HAMP_dom"/>
</dbReference>
<dbReference type="Gene3D" id="6.10.340.10">
    <property type="match status" value="1"/>
</dbReference>
<name>A0A172ZLK6_9BACL</name>
<sequence>MFINAGRKEKVKKLQQIRLGLRPKLYLIILLPLFIIGSLTMWTTQRLIQESALSTLQQSNETLATHTAAQLNAEDIRKLYTYSEPEQSTEYKNLRTQINNLRLQSGALYVYMFNYVDNKWLYTVDGASWDDDNYSAYNDEMNFNADATAKLTSGQNVTTDMVSDPEWGELFSTFTPIKDKSGQIVGYLGIDISAKAVNTVYEQTLTQAYKLVIPIFASVVLLAALAAMLFIRRTLNQVGEIKHSMERVTAGDLTLGSQRITGDQLGEISDLNNAMIQHITEMITSIQSGSGTLQDSSQYIAEVAEGTLRQTEELSRAIQEIASGSTQQAEQTEQSVQQSTELGRIIDEIGSYVSQFSTTAEQLSSVSSKVRQEHENLLQQGKENVARVQQIQQLSEILAEQSREASSISGQVQSIVKQTQILALNASIEASRAGEAGKGFSVVASEMRNLAQQSEQSIGEIDSILRQFVEQISRINVEFEANMESANRQEVQIEECMESFEQVSQVSGEVHQLALDLSQKTDSMQYIRHEVEEHLGYIASATEETSAMTEEVAASALEQQKSVSELSEISGSLKTLAHELKGQSDKFIV</sequence>
<dbReference type="Gene3D" id="1.10.287.950">
    <property type="entry name" value="Methyl-accepting chemotaxis protein"/>
    <property type="match status" value="1"/>
</dbReference>
<dbReference type="InterPro" id="IPR004090">
    <property type="entry name" value="Chemotax_Me-accpt_rcpt"/>
</dbReference>
<dbReference type="GO" id="GO:0005886">
    <property type="term" value="C:plasma membrane"/>
    <property type="evidence" value="ECO:0007669"/>
    <property type="project" value="UniProtKB-SubCell"/>
</dbReference>
<dbReference type="GO" id="GO:0006935">
    <property type="term" value="P:chemotaxis"/>
    <property type="evidence" value="ECO:0007669"/>
    <property type="project" value="UniProtKB-KW"/>
</dbReference>
<feature type="domain" description="HAMP" evidence="11">
    <location>
        <begin position="232"/>
        <end position="284"/>
    </location>
</feature>
<keyword evidence="9" id="KW-0812">Transmembrane</keyword>
<dbReference type="EMBL" id="CP013023">
    <property type="protein sequence ID" value="ANF98535.1"/>
    <property type="molecule type" value="Genomic_DNA"/>
</dbReference>
<gene>
    <name evidence="12" type="ORF">AR543_22750</name>
</gene>
<reference evidence="13" key="1">
    <citation type="submission" date="2015-10" db="EMBL/GenBank/DDBJ databases">
        <title>Genome of Paenibacillus bovis sp. nov.</title>
        <authorList>
            <person name="Wu Z."/>
            <person name="Gao C."/>
            <person name="Liu Z."/>
            <person name="Zheng H."/>
        </authorList>
    </citation>
    <scope>NUCLEOTIDE SEQUENCE [LARGE SCALE GENOMIC DNA]</scope>
    <source>
        <strain evidence="13">BD3526</strain>
    </source>
</reference>
<evidence type="ECO:0000256" key="1">
    <source>
        <dbReference type="ARBA" id="ARBA00004236"/>
    </source>
</evidence>
<evidence type="ECO:0000256" key="7">
    <source>
        <dbReference type="ARBA" id="ARBA00029447"/>
    </source>
</evidence>
<reference evidence="12 13" key="2">
    <citation type="journal article" date="2016" name="Int. J. Syst. Evol. Microbiol.">
        <title>Paenibacillus bovis sp. nov., isolated from raw yak (Bos grunniens) milk.</title>
        <authorList>
            <person name="Gao C."/>
            <person name="Han J."/>
            <person name="Liu Z."/>
            <person name="Xu X."/>
            <person name="Hang F."/>
            <person name="Wu Z."/>
        </authorList>
    </citation>
    <scope>NUCLEOTIDE SEQUENCE [LARGE SCALE GENOMIC DNA]</scope>
    <source>
        <strain evidence="12 13">BD3526</strain>
    </source>
</reference>
<accession>A0A172ZLK6</accession>
<dbReference type="Pfam" id="PF00015">
    <property type="entry name" value="MCPsignal"/>
    <property type="match status" value="1"/>
</dbReference>
<feature type="transmembrane region" description="Helical" evidence="9">
    <location>
        <begin position="21"/>
        <end position="42"/>
    </location>
</feature>
<evidence type="ECO:0000313" key="12">
    <source>
        <dbReference type="EMBL" id="ANF98535.1"/>
    </source>
</evidence>
<evidence type="ECO:0000259" key="10">
    <source>
        <dbReference type="PROSITE" id="PS50111"/>
    </source>
</evidence>
<evidence type="ECO:0000256" key="9">
    <source>
        <dbReference type="SAM" id="Phobius"/>
    </source>
</evidence>
<dbReference type="PRINTS" id="PR00260">
    <property type="entry name" value="CHEMTRNSDUCR"/>
</dbReference>
<dbReference type="PANTHER" id="PTHR32089">
    <property type="entry name" value="METHYL-ACCEPTING CHEMOTAXIS PROTEIN MCPB"/>
    <property type="match status" value="1"/>
</dbReference>
<dbReference type="SUPFAM" id="SSF103190">
    <property type="entry name" value="Sensory domain-like"/>
    <property type="match status" value="1"/>
</dbReference>
<evidence type="ECO:0000256" key="5">
    <source>
        <dbReference type="ARBA" id="ARBA00023136"/>
    </source>
</evidence>